<evidence type="ECO:0000313" key="1">
    <source>
        <dbReference type="EMBL" id="KAG2251395.1"/>
    </source>
</evidence>
<protein>
    <recommendedName>
        <fullName evidence="3">DUF223 domain-containing protein</fullName>
    </recommendedName>
</protein>
<accession>A0A8X7PHI4</accession>
<proteinExistence type="predicted"/>
<evidence type="ECO:0000313" key="2">
    <source>
        <dbReference type="Proteomes" id="UP000886595"/>
    </source>
</evidence>
<dbReference type="SUPFAM" id="SSF50249">
    <property type="entry name" value="Nucleic acid-binding proteins"/>
    <property type="match status" value="1"/>
</dbReference>
<sequence>MSFHLNLPDLTSFMQHIPQRIHQLHEGISVRPITVCIRNVWDIRKHQTDNTQTSIGFLCYDHHGQLLEGRLTGNIQPNDPKNLTEGDIYEFSGFYVIHNLRHRKLTQLSYYIQIDQKTIALNVTLNGPIFPVQNLSPQNYRNLLRLATTPTYLPDVVGQIVIIQKIKPYHPELNIDAMIGLRLNRSTIVKLILCDKQAADFSIVQSKKDRKFKVVIITSIILKLF</sequence>
<name>A0A8X7PHI4_BRACI</name>
<dbReference type="AlphaFoldDB" id="A0A8X7PHI4"/>
<gene>
    <name evidence="1" type="ORF">Bca52824_081531</name>
</gene>
<dbReference type="EMBL" id="JAAMPC010000016">
    <property type="protein sequence ID" value="KAG2251395.1"/>
    <property type="molecule type" value="Genomic_DNA"/>
</dbReference>
<comment type="caution">
    <text evidence="1">The sequence shown here is derived from an EMBL/GenBank/DDBJ whole genome shotgun (WGS) entry which is preliminary data.</text>
</comment>
<keyword evidence="2" id="KW-1185">Reference proteome</keyword>
<organism evidence="1 2">
    <name type="scientific">Brassica carinata</name>
    <name type="common">Ethiopian mustard</name>
    <name type="synonym">Abyssinian cabbage</name>
    <dbReference type="NCBI Taxonomy" id="52824"/>
    <lineage>
        <taxon>Eukaryota</taxon>
        <taxon>Viridiplantae</taxon>
        <taxon>Streptophyta</taxon>
        <taxon>Embryophyta</taxon>
        <taxon>Tracheophyta</taxon>
        <taxon>Spermatophyta</taxon>
        <taxon>Magnoliopsida</taxon>
        <taxon>eudicotyledons</taxon>
        <taxon>Gunneridae</taxon>
        <taxon>Pentapetalae</taxon>
        <taxon>rosids</taxon>
        <taxon>malvids</taxon>
        <taxon>Brassicales</taxon>
        <taxon>Brassicaceae</taxon>
        <taxon>Brassiceae</taxon>
        <taxon>Brassica</taxon>
    </lineage>
</organism>
<dbReference type="Proteomes" id="UP000886595">
    <property type="component" value="Unassembled WGS sequence"/>
</dbReference>
<dbReference type="InterPro" id="IPR012340">
    <property type="entry name" value="NA-bd_OB-fold"/>
</dbReference>
<reference evidence="1 2" key="1">
    <citation type="submission" date="2020-02" db="EMBL/GenBank/DDBJ databases">
        <authorList>
            <person name="Ma Q."/>
            <person name="Huang Y."/>
            <person name="Song X."/>
            <person name="Pei D."/>
        </authorList>
    </citation>
    <scope>NUCLEOTIDE SEQUENCE [LARGE SCALE GENOMIC DNA]</scope>
    <source>
        <strain evidence="1">Sxm20200214</strain>
        <tissue evidence="1">Leaf</tissue>
    </source>
</reference>
<evidence type="ECO:0008006" key="3">
    <source>
        <dbReference type="Google" id="ProtNLM"/>
    </source>
</evidence>